<dbReference type="EMBL" id="JAJKFT010000004">
    <property type="protein sequence ID" value="MCC9628782.1"/>
    <property type="molecule type" value="Genomic_DNA"/>
</dbReference>
<gene>
    <name evidence="1" type="ORF">LOC68_10265</name>
</gene>
<accession>A0A9X1SGA5</accession>
<keyword evidence="2" id="KW-1185">Reference proteome</keyword>
<dbReference type="RefSeq" id="WP_230218255.1">
    <property type="nucleotide sequence ID" value="NZ_JAJKFT010000004.1"/>
</dbReference>
<proteinExistence type="predicted"/>
<dbReference type="Pfam" id="PF08889">
    <property type="entry name" value="WbqC"/>
    <property type="match status" value="1"/>
</dbReference>
<evidence type="ECO:0000313" key="1">
    <source>
        <dbReference type="EMBL" id="MCC9628782.1"/>
    </source>
</evidence>
<protein>
    <submittedName>
        <fullName evidence="1">WbqC family protein</fullName>
    </submittedName>
</protein>
<dbReference type="Proteomes" id="UP001139103">
    <property type="component" value="Unassembled WGS sequence"/>
</dbReference>
<comment type="caution">
    <text evidence="1">The sequence shown here is derived from an EMBL/GenBank/DDBJ whole genome shotgun (WGS) entry which is preliminary data.</text>
</comment>
<sequence length="246" mass="28527">MKLGVMQPYFFPYAGYFDLIDQVDRWIVFDTPQYIRHGWVNRNRILHPTTGWQYILVPLQKHSRDAAIREIRVKDNDWRDRILGQLNHYRKKAPYFAETCDLVRESLGGDDDRLCSINVRILGAVCSRLGISFNEKDVFSELDLEIENVEGPGDWALEIGRAVGASEYINPPNGKDLFDEERFRDAGIELVIQEFENLKYTCRGYEFEPGLSIIDCLMWRRPEEILDMLRAQRRGNAFAASSGNDA</sequence>
<reference evidence="1" key="1">
    <citation type="submission" date="2021-11" db="EMBL/GenBank/DDBJ databases">
        <title>Genome sequence.</title>
        <authorList>
            <person name="Sun Q."/>
        </authorList>
    </citation>
    <scope>NUCLEOTIDE SEQUENCE</scope>
    <source>
        <strain evidence="1">JC732</strain>
    </source>
</reference>
<organism evidence="1 2">
    <name type="scientific">Blastopirellula sediminis</name>
    <dbReference type="NCBI Taxonomy" id="2894196"/>
    <lineage>
        <taxon>Bacteria</taxon>
        <taxon>Pseudomonadati</taxon>
        <taxon>Planctomycetota</taxon>
        <taxon>Planctomycetia</taxon>
        <taxon>Pirellulales</taxon>
        <taxon>Pirellulaceae</taxon>
        <taxon>Blastopirellula</taxon>
    </lineage>
</organism>
<dbReference type="AlphaFoldDB" id="A0A9X1SGA5"/>
<dbReference type="InterPro" id="IPR014985">
    <property type="entry name" value="WbqC"/>
</dbReference>
<evidence type="ECO:0000313" key="2">
    <source>
        <dbReference type="Proteomes" id="UP001139103"/>
    </source>
</evidence>
<name>A0A9X1SGA5_9BACT</name>